<dbReference type="PROSITE" id="PS50206">
    <property type="entry name" value="RHODANESE_3"/>
    <property type="match status" value="1"/>
</dbReference>
<comment type="catalytic activity">
    <reaction evidence="1">
        <text>uridine(34) in tRNA + AH2 + O2 = 5-hydroxyuridine(34) in tRNA + A + H2O</text>
        <dbReference type="Rhea" id="RHEA:64224"/>
        <dbReference type="Rhea" id="RHEA-COMP:11727"/>
        <dbReference type="Rhea" id="RHEA-COMP:13381"/>
        <dbReference type="ChEBI" id="CHEBI:13193"/>
        <dbReference type="ChEBI" id="CHEBI:15377"/>
        <dbReference type="ChEBI" id="CHEBI:15379"/>
        <dbReference type="ChEBI" id="CHEBI:17499"/>
        <dbReference type="ChEBI" id="CHEBI:65315"/>
        <dbReference type="ChEBI" id="CHEBI:136877"/>
    </reaction>
</comment>
<keyword evidence="5" id="KW-1185">Reference proteome</keyword>
<dbReference type="Proteomes" id="UP000289555">
    <property type="component" value="Chromosome"/>
</dbReference>
<feature type="domain" description="Rhodanese" evidence="3">
    <location>
        <begin position="129"/>
        <end position="223"/>
    </location>
</feature>
<evidence type="ECO:0000259" key="3">
    <source>
        <dbReference type="PROSITE" id="PS50206"/>
    </source>
</evidence>
<evidence type="ECO:0000313" key="4">
    <source>
        <dbReference type="EMBL" id="BBI54412.1"/>
    </source>
</evidence>
<dbReference type="NCBIfam" id="NF001136">
    <property type="entry name" value="PRK00142.1-4"/>
    <property type="match status" value="1"/>
</dbReference>
<comment type="similarity">
    <text evidence="1">Belongs to the TrhO family.</text>
</comment>
<evidence type="ECO:0000256" key="2">
    <source>
        <dbReference type="SAM" id="MobiDB-lite"/>
    </source>
</evidence>
<dbReference type="PANTHER" id="PTHR43268:SF3">
    <property type="entry name" value="RHODANESE-LIKE DOMAIN-CONTAINING PROTEIN 7-RELATED"/>
    <property type="match status" value="1"/>
</dbReference>
<dbReference type="InterPro" id="IPR040503">
    <property type="entry name" value="TRHO_N"/>
</dbReference>
<sequence>MSEFNDTPPIVVAALYKFVTLNDFEALREPLRQTMLDNGVKGTLLLAKEGINGTVAGSREGIDALLTWLTADPRLTDIDHKESYCDETPFYRTKVKLKKEIVTLGVPDIDPNDTVGTYVEPENWNDIIADPEVLVIDTRNDYEVAIGSFERAIDPKTTTFREFPEYVREHYDPEKHKKVAMFCTGGIRCEKASSFMLKEGFEEVYHLKGGVLNYLEKVPEEQSLWRGECFVFDNRVTVRHDLSKGEFEQCHACRMPISAEDMQSSAYEPGISCPHCIDSLPEKTRAAARERQRQIDLAKQRGEPHPLGRDTRLMKKISEGTVGRHRGQALWARLMGKVAQNQESTMPITSDQRSSDGSFSEHPSSTVPLCSALIIKASPR</sequence>
<evidence type="ECO:0000256" key="1">
    <source>
        <dbReference type="HAMAP-Rule" id="MF_00469"/>
    </source>
</evidence>
<dbReference type="Gene3D" id="3.30.70.100">
    <property type="match status" value="1"/>
</dbReference>
<dbReference type="InterPro" id="IPR020936">
    <property type="entry name" value="TrhO"/>
</dbReference>
<name>A0ABM7GU66_9GAMM</name>
<organism evidence="4 5">
    <name type="scientific">Vreelandella olivaria</name>
    <dbReference type="NCBI Taxonomy" id="390919"/>
    <lineage>
        <taxon>Bacteria</taxon>
        <taxon>Pseudomonadati</taxon>
        <taxon>Pseudomonadota</taxon>
        <taxon>Gammaproteobacteria</taxon>
        <taxon>Oceanospirillales</taxon>
        <taxon>Halomonadaceae</taxon>
        <taxon>Vreelandella</taxon>
    </lineage>
</organism>
<reference evidence="5" key="1">
    <citation type="journal article" date="2019" name="Microbiol. Resour. Announc.">
        <title>Complete Genome Sequence of Halomonas olivaria, a Moderately Halophilic Bacterium Isolated from Olive Processing Effluents, Obtained by Nanopore Sequencing.</title>
        <authorList>
            <person name="Nagata S."/>
            <person name="Ii K.M."/>
            <person name="Tsukimi T."/>
            <person name="Miura M.C."/>
            <person name="Galipon J."/>
            <person name="Arakawa K."/>
        </authorList>
    </citation>
    <scope>NUCLEOTIDE SEQUENCE [LARGE SCALE GENOMIC DNA]</scope>
    <source>
        <strain evidence="5">TYRC17</strain>
    </source>
</reference>
<dbReference type="SUPFAM" id="SSF52821">
    <property type="entry name" value="Rhodanese/Cell cycle control phosphatase"/>
    <property type="match status" value="1"/>
</dbReference>
<gene>
    <name evidence="1" type="primary">trhO</name>
    <name evidence="4" type="ORF">HORIV_68330</name>
</gene>
<evidence type="ECO:0000313" key="5">
    <source>
        <dbReference type="Proteomes" id="UP000289555"/>
    </source>
</evidence>
<dbReference type="PANTHER" id="PTHR43268">
    <property type="entry name" value="THIOSULFATE SULFURTRANSFERASE/RHODANESE-LIKE DOMAIN-CONTAINING PROTEIN 2"/>
    <property type="match status" value="1"/>
</dbReference>
<proteinExistence type="inferred from homology"/>
<dbReference type="HAMAP" id="MF_00469">
    <property type="entry name" value="TrhO"/>
    <property type="match status" value="1"/>
</dbReference>
<dbReference type="Pfam" id="PF00581">
    <property type="entry name" value="Rhodanese"/>
    <property type="match status" value="1"/>
</dbReference>
<dbReference type="Pfam" id="PF17773">
    <property type="entry name" value="UPF0176_N"/>
    <property type="match status" value="1"/>
</dbReference>
<dbReference type="EMBL" id="AP019416">
    <property type="protein sequence ID" value="BBI54412.1"/>
    <property type="molecule type" value="Genomic_DNA"/>
</dbReference>
<dbReference type="Gene3D" id="3.40.250.10">
    <property type="entry name" value="Rhodanese-like domain"/>
    <property type="match status" value="1"/>
</dbReference>
<dbReference type="EC" id="1.14.-.-" evidence="1"/>
<dbReference type="SMART" id="SM00450">
    <property type="entry name" value="RHOD"/>
    <property type="match status" value="1"/>
</dbReference>
<feature type="region of interest" description="Disordered" evidence="2">
    <location>
        <begin position="341"/>
        <end position="365"/>
    </location>
</feature>
<comment type="function">
    <text evidence="1">Catalyzes oxygen-dependent 5-hydroxyuridine (ho5U) modification at position 34 in tRNAs.</text>
</comment>
<accession>A0ABM7GU66</accession>
<keyword evidence="1" id="KW-0819">tRNA processing</keyword>
<keyword evidence="1" id="KW-0560">Oxidoreductase</keyword>
<dbReference type="InterPro" id="IPR001763">
    <property type="entry name" value="Rhodanese-like_dom"/>
</dbReference>
<dbReference type="InterPro" id="IPR036873">
    <property type="entry name" value="Rhodanese-like_dom_sf"/>
</dbReference>
<dbReference type="CDD" id="cd01518">
    <property type="entry name" value="RHOD_YceA"/>
    <property type="match status" value="1"/>
</dbReference>
<protein>
    <recommendedName>
        <fullName evidence="1">tRNA uridine(34) hydroxylase</fullName>
        <ecNumber evidence="1">1.14.-.-</ecNumber>
    </recommendedName>
    <alternativeName>
        <fullName evidence="1">tRNA hydroxylation protein O</fullName>
    </alternativeName>
</protein>